<dbReference type="EMBL" id="LVLJ01002842">
    <property type="protein sequence ID" value="OAE23344.1"/>
    <property type="molecule type" value="Genomic_DNA"/>
</dbReference>
<proteinExistence type="predicted"/>
<feature type="transmembrane region" description="Helical" evidence="1">
    <location>
        <begin position="47"/>
        <end position="77"/>
    </location>
</feature>
<accession>A0A176VR18</accession>
<reference evidence="2" key="1">
    <citation type="submission" date="2016-03" db="EMBL/GenBank/DDBJ databases">
        <title>Mechanisms controlling the formation of the plant cell surface in tip-growing cells are functionally conserved among land plants.</title>
        <authorList>
            <person name="Honkanen S."/>
            <person name="Jones V.A."/>
            <person name="Morieri G."/>
            <person name="Champion C."/>
            <person name="Hetherington A.J."/>
            <person name="Kelly S."/>
            <person name="Saint-Marcoux D."/>
            <person name="Proust H."/>
            <person name="Prescott H."/>
            <person name="Dolan L."/>
        </authorList>
    </citation>
    <scope>NUCLEOTIDE SEQUENCE [LARGE SCALE GENOMIC DNA]</scope>
    <source>
        <tissue evidence="2">Whole gametophyte</tissue>
    </source>
</reference>
<gene>
    <name evidence="2" type="ORF">AXG93_1660s1020</name>
</gene>
<dbReference type="AlphaFoldDB" id="A0A176VR18"/>
<evidence type="ECO:0000313" key="2">
    <source>
        <dbReference type="EMBL" id="OAE23344.1"/>
    </source>
</evidence>
<sequence>MPAGLPFRAIAGIHVVKGRGLARYLKGHQCLVPAFMPFSADAIAPGASWAICLLLLLAFAETGVIFVVVLSCFAYLLHELRTIVLSSGDLVNCAPPDYSEPCRNTLNWPT</sequence>
<keyword evidence="1" id="KW-0472">Membrane</keyword>
<comment type="caution">
    <text evidence="2">The sequence shown here is derived from an EMBL/GenBank/DDBJ whole genome shotgun (WGS) entry which is preliminary data.</text>
</comment>
<organism evidence="2 3">
    <name type="scientific">Marchantia polymorpha subsp. ruderalis</name>
    <dbReference type="NCBI Taxonomy" id="1480154"/>
    <lineage>
        <taxon>Eukaryota</taxon>
        <taxon>Viridiplantae</taxon>
        <taxon>Streptophyta</taxon>
        <taxon>Embryophyta</taxon>
        <taxon>Marchantiophyta</taxon>
        <taxon>Marchantiopsida</taxon>
        <taxon>Marchantiidae</taxon>
        <taxon>Marchantiales</taxon>
        <taxon>Marchantiaceae</taxon>
        <taxon>Marchantia</taxon>
    </lineage>
</organism>
<keyword evidence="1" id="KW-1133">Transmembrane helix</keyword>
<dbReference type="Proteomes" id="UP000077202">
    <property type="component" value="Unassembled WGS sequence"/>
</dbReference>
<evidence type="ECO:0000313" key="3">
    <source>
        <dbReference type="Proteomes" id="UP000077202"/>
    </source>
</evidence>
<name>A0A176VR18_MARPO</name>
<evidence type="ECO:0000256" key="1">
    <source>
        <dbReference type="SAM" id="Phobius"/>
    </source>
</evidence>
<keyword evidence="1" id="KW-0812">Transmembrane</keyword>
<protein>
    <submittedName>
        <fullName evidence="2">Uncharacterized protein</fullName>
    </submittedName>
</protein>
<keyword evidence="3" id="KW-1185">Reference proteome</keyword>